<dbReference type="GO" id="GO:0046872">
    <property type="term" value="F:metal ion binding"/>
    <property type="evidence" value="ECO:0007669"/>
    <property type="project" value="UniProtKB-KW"/>
</dbReference>
<accession>A0A7C4AS56</accession>
<dbReference type="PROSITE" id="PS51379">
    <property type="entry name" value="4FE4S_FER_2"/>
    <property type="match status" value="2"/>
</dbReference>
<evidence type="ECO:0000256" key="2">
    <source>
        <dbReference type="ARBA" id="ARBA00023004"/>
    </source>
</evidence>
<feature type="domain" description="4Fe-4S ferredoxin-type" evidence="4">
    <location>
        <begin position="1"/>
        <end position="28"/>
    </location>
</feature>
<keyword evidence="1" id="KW-0479">Metal-binding</keyword>
<dbReference type="InterPro" id="IPR017900">
    <property type="entry name" value="4Fe4S_Fe_S_CS"/>
</dbReference>
<name>A0A7C4AS56_9BACT</name>
<organism evidence="5">
    <name type="scientific">Desulfomonile tiedjei</name>
    <dbReference type="NCBI Taxonomy" id="2358"/>
    <lineage>
        <taxon>Bacteria</taxon>
        <taxon>Pseudomonadati</taxon>
        <taxon>Thermodesulfobacteriota</taxon>
        <taxon>Desulfomonilia</taxon>
        <taxon>Desulfomonilales</taxon>
        <taxon>Desulfomonilaceae</taxon>
        <taxon>Desulfomonile</taxon>
    </lineage>
</organism>
<evidence type="ECO:0000313" key="5">
    <source>
        <dbReference type="EMBL" id="HGH61338.1"/>
    </source>
</evidence>
<gene>
    <name evidence="5" type="ORF">ENV54_08580</name>
</gene>
<dbReference type="SUPFAM" id="SSF54862">
    <property type="entry name" value="4Fe-4S ferredoxins"/>
    <property type="match status" value="1"/>
</dbReference>
<sequence>MKVIVERCKGCGACTAVCPQNALSVAKKKATITDACCECKACMRVCPEGALQPEESAIPGTVVCDACPVRCQIKEGFVGACQRFVNKGGVLERTIPLLTFEDVRAIVGPDWRPEIREPLITGIGAGTTYPDCKPAPRIVQGSVQGVDVVTVVTEAPLSYSGIKLKIDTDRTIGEEGAPVFYRRKKVGHLTTEEYGSKIVSLGGVNLLTGPDGLVVARLISELANRQRVRLRIRDGSSLEVQVGRQPFIDGALDEVMRVGCGSATLGLFAPLFKQAADEAIVIDSHLTGLMSEHAAGIFVGAKPTGVHLVFPQSTPGRYFGDHGQGWGGTSITDPKTIIRDIDLNVAWPGMKILITETTGRNFILLELQSDGSLAEIPATTEATTAIRELAQSCQEAKVSAVYCGGSGGSARAGVTRYPIRLTRAVHAMKARLTIGGAPAFVLPGGGINFMVDVEKVMPGAFTWVPTPATVCPIEYTMTLEDYKAMGGHEEAIKPFKIRS</sequence>
<feature type="domain" description="4Fe-4S ferredoxin-type" evidence="4">
    <location>
        <begin position="33"/>
        <end position="56"/>
    </location>
</feature>
<dbReference type="EMBL" id="DTGT01000267">
    <property type="protein sequence ID" value="HGH61338.1"/>
    <property type="molecule type" value="Genomic_DNA"/>
</dbReference>
<protein>
    <submittedName>
        <fullName evidence="5">4Fe-4S dicluster domain-containing protein</fullName>
    </submittedName>
</protein>
<keyword evidence="2" id="KW-0408">Iron</keyword>
<evidence type="ECO:0000259" key="4">
    <source>
        <dbReference type="PROSITE" id="PS51379"/>
    </source>
</evidence>
<dbReference type="GO" id="GO:0051536">
    <property type="term" value="F:iron-sulfur cluster binding"/>
    <property type="evidence" value="ECO:0007669"/>
    <property type="project" value="UniProtKB-KW"/>
</dbReference>
<comment type="caution">
    <text evidence="5">The sequence shown here is derived from an EMBL/GenBank/DDBJ whole genome shotgun (WGS) entry which is preliminary data.</text>
</comment>
<dbReference type="Pfam" id="PF00037">
    <property type="entry name" value="Fer4"/>
    <property type="match status" value="1"/>
</dbReference>
<reference evidence="5" key="1">
    <citation type="journal article" date="2020" name="mSystems">
        <title>Genome- and Community-Level Interaction Insights into Carbon Utilization and Element Cycling Functions of Hydrothermarchaeota in Hydrothermal Sediment.</title>
        <authorList>
            <person name="Zhou Z."/>
            <person name="Liu Y."/>
            <person name="Xu W."/>
            <person name="Pan J."/>
            <person name="Luo Z.H."/>
            <person name="Li M."/>
        </authorList>
    </citation>
    <scope>NUCLEOTIDE SEQUENCE [LARGE SCALE GENOMIC DNA]</scope>
    <source>
        <strain evidence="5">SpSt-769</strain>
    </source>
</reference>
<dbReference type="AlphaFoldDB" id="A0A7C4AS56"/>
<evidence type="ECO:0000256" key="3">
    <source>
        <dbReference type="ARBA" id="ARBA00023014"/>
    </source>
</evidence>
<proteinExistence type="predicted"/>
<keyword evidence="3" id="KW-0411">Iron-sulfur</keyword>
<dbReference type="PROSITE" id="PS00198">
    <property type="entry name" value="4FE4S_FER_1"/>
    <property type="match status" value="2"/>
</dbReference>
<dbReference type="Gene3D" id="3.30.70.20">
    <property type="match status" value="1"/>
</dbReference>
<evidence type="ECO:0000256" key="1">
    <source>
        <dbReference type="ARBA" id="ARBA00022723"/>
    </source>
</evidence>
<dbReference type="InterPro" id="IPR017896">
    <property type="entry name" value="4Fe4S_Fe-S-bd"/>
</dbReference>